<dbReference type="OrthoDB" id="762064at2759"/>
<evidence type="ECO:0000313" key="8">
    <source>
        <dbReference type="Proteomes" id="UP000233837"/>
    </source>
</evidence>
<accession>A0A2I0W7G9</accession>
<dbReference type="FunFam" id="3.40.1810.10:FF:000024">
    <property type="entry name" value="Agamous-like MADS-box protein AGL80"/>
    <property type="match status" value="1"/>
</dbReference>
<keyword evidence="3" id="KW-0238">DNA-binding</keyword>
<dbReference type="AlphaFoldDB" id="A0A2I0W7G9"/>
<dbReference type="Gene3D" id="3.40.1810.10">
    <property type="entry name" value="Transcription factor, MADS-box"/>
    <property type="match status" value="1"/>
</dbReference>
<evidence type="ECO:0000256" key="1">
    <source>
        <dbReference type="ARBA" id="ARBA00004123"/>
    </source>
</evidence>
<dbReference type="PANTHER" id="PTHR48019">
    <property type="entry name" value="SERUM RESPONSE FACTOR HOMOLOG"/>
    <property type="match status" value="1"/>
</dbReference>
<dbReference type="GO" id="GO:0005634">
    <property type="term" value="C:nucleus"/>
    <property type="evidence" value="ECO:0007669"/>
    <property type="project" value="UniProtKB-SubCell"/>
</dbReference>
<sequence>MARRRLKLAWISNEATRRATLKKRRKGLLKKLKELSILCNVSACAVLYSPNEPQPEVWPSAPEATGILSRFRAMPEMEQSKKMMNQESFFSQRVAKLQDQLRRQDRENRELESAALLCECIAGASVNNVGIEELAAMAWLLNLKTKAVQDRIDHLRIAAALKGPLLLRDDKSSTYYNEAMRWLANGGDGGAAMARVQNYRQMAGQLSGVGGGSGGVVVGDNVLTAAAAAAAAAFGAENQGNWENLLPY</sequence>
<dbReference type="Proteomes" id="UP000233837">
    <property type="component" value="Unassembled WGS sequence"/>
</dbReference>
<keyword evidence="2" id="KW-0805">Transcription regulation</keyword>
<organism evidence="7 8">
    <name type="scientific">Dendrobium catenatum</name>
    <dbReference type="NCBI Taxonomy" id="906689"/>
    <lineage>
        <taxon>Eukaryota</taxon>
        <taxon>Viridiplantae</taxon>
        <taxon>Streptophyta</taxon>
        <taxon>Embryophyta</taxon>
        <taxon>Tracheophyta</taxon>
        <taxon>Spermatophyta</taxon>
        <taxon>Magnoliopsida</taxon>
        <taxon>Liliopsida</taxon>
        <taxon>Asparagales</taxon>
        <taxon>Orchidaceae</taxon>
        <taxon>Epidendroideae</taxon>
        <taxon>Malaxideae</taxon>
        <taxon>Dendrobiinae</taxon>
        <taxon>Dendrobium</taxon>
    </lineage>
</organism>
<proteinExistence type="predicted"/>
<dbReference type="EMBL" id="KZ502877">
    <property type="protein sequence ID" value="PKU71608.1"/>
    <property type="molecule type" value="Genomic_DNA"/>
</dbReference>
<evidence type="ECO:0000256" key="2">
    <source>
        <dbReference type="ARBA" id="ARBA00023015"/>
    </source>
</evidence>
<dbReference type="GO" id="GO:0046983">
    <property type="term" value="F:protein dimerization activity"/>
    <property type="evidence" value="ECO:0007669"/>
    <property type="project" value="InterPro"/>
</dbReference>
<dbReference type="Pfam" id="PF00319">
    <property type="entry name" value="SRF-TF"/>
    <property type="match status" value="1"/>
</dbReference>
<keyword evidence="8" id="KW-1185">Reference proteome</keyword>
<name>A0A2I0W7G9_9ASPA</name>
<evidence type="ECO:0000256" key="5">
    <source>
        <dbReference type="ARBA" id="ARBA00023242"/>
    </source>
</evidence>
<dbReference type="InterPro" id="IPR036879">
    <property type="entry name" value="TF_MADSbox_sf"/>
</dbReference>
<gene>
    <name evidence="7" type="primary">AGL80</name>
    <name evidence="7" type="ORF">MA16_Dca004450</name>
</gene>
<evidence type="ECO:0000256" key="4">
    <source>
        <dbReference type="ARBA" id="ARBA00023163"/>
    </source>
</evidence>
<keyword evidence="5" id="KW-0539">Nucleus</keyword>
<dbReference type="SMART" id="SM00432">
    <property type="entry name" value="MADS"/>
    <property type="match status" value="1"/>
</dbReference>
<feature type="domain" description="MADS-box" evidence="6">
    <location>
        <begin position="1"/>
        <end position="51"/>
    </location>
</feature>
<reference evidence="7 8" key="1">
    <citation type="journal article" date="2016" name="Sci. Rep.">
        <title>The Dendrobium catenatum Lindl. genome sequence provides insights into polysaccharide synthase, floral development and adaptive evolution.</title>
        <authorList>
            <person name="Zhang G.Q."/>
            <person name="Xu Q."/>
            <person name="Bian C."/>
            <person name="Tsai W.C."/>
            <person name="Yeh C.M."/>
            <person name="Liu K.W."/>
            <person name="Yoshida K."/>
            <person name="Zhang L.S."/>
            <person name="Chang S.B."/>
            <person name="Chen F."/>
            <person name="Shi Y."/>
            <person name="Su Y.Y."/>
            <person name="Zhang Y.Q."/>
            <person name="Chen L.J."/>
            <person name="Yin Y."/>
            <person name="Lin M."/>
            <person name="Huang H."/>
            <person name="Deng H."/>
            <person name="Wang Z.W."/>
            <person name="Zhu S.L."/>
            <person name="Zhao X."/>
            <person name="Deng C."/>
            <person name="Niu S.C."/>
            <person name="Huang J."/>
            <person name="Wang M."/>
            <person name="Liu G.H."/>
            <person name="Yang H.J."/>
            <person name="Xiao X.J."/>
            <person name="Hsiao Y.Y."/>
            <person name="Wu W.L."/>
            <person name="Chen Y.Y."/>
            <person name="Mitsuda N."/>
            <person name="Ohme-Takagi M."/>
            <person name="Luo Y.B."/>
            <person name="Van de Peer Y."/>
            <person name="Liu Z.J."/>
        </authorList>
    </citation>
    <scope>NUCLEOTIDE SEQUENCE [LARGE SCALE GENOMIC DNA]</scope>
    <source>
        <tissue evidence="7">The whole plant</tissue>
    </source>
</reference>
<reference evidence="7 8" key="2">
    <citation type="journal article" date="2017" name="Nature">
        <title>The Apostasia genome and the evolution of orchids.</title>
        <authorList>
            <person name="Zhang G.Q."/>
            <person name="Liu K.W."/>
            <person name="Li Z."/>
            <person name="Lohaus R."/>
            <person name="Hsiao Y.Y."/>
            <person name="Niu S.C."/>
            <person name="Wang J.Y."/>
            <person name="Lin Y.C."/>
            <person name="Xu Q."/>
            <person name="Chen L.J."/>
            <person name="Yoshida K."/>
            <person name="Fujiwara S."/>
            <person name="Wang Z.W."/>
            <person name="Zhang Y.Q."/>
            <person name="Mitsuda N."/>
            <person name="Wang M."/>
            <person name="Liu G.H."/>
            <person name="Pecoraro L."/>
            <person name="Huang H.X."/>
            <person name="Xiao X.J."/>
            <person name="Lin M."/>
            <person name="Wu X.Y."/>
            <person name="Wu W.L."/>
            <person name="Chen Y.Y."/>
            <person name="Chang S.B."/>
            <person name="Sakamoto S."/>
            <person name="Ohme-Takagi M."/>
            <person name="Yagi M."/>
            <person name="Zeng S.J."/>
            <person name="Shen C.Y."/>
            <person name="Yeh C.M."/>
            <person name="Luo Y.B."/>
            <person name="Tsai W.C."/>
            <person name="Van de Peer Y."/>
            <person name="Liu Z.J."/>
        </authorList>
    </citation>
    <scope>NUCLEOTIDE SEQUENCE [LARGE SCALE GENOMIC DNA]</scope>
    <source>
        <tissue evidence="7">The whole plant</tissue>
    </source>
</reference>
<dbReference type="STRING" id="906689.A0A2I0W7G9"/>
<comment type="subcellular location">
    <subcellularLocation>
        <location evidence="1">Nucleus</location>
    </subcellularLocation>
</comment>
<dbReference type="InterPro" id="IPR050142">
    <property type="entry name" value="MADS-box/MEF2_TF"/>
</dbReference>
<evidence type="ECO:0000256" key="3">
    <source>
        <dbReference type="ARBA" id="ARBA00023125"/>
    </source>
</evidence>
<keyword evidence="4" id="KW-0804">Transcription</keyword>
<protein>
    <submittedName>
        <fullName evidence="7">Agamous-like MADS-box protein AGL80</fullName>
    </submittedName>
</protein>
<evidence type="ECO:0000259" key="6">
    <source>
        <dbReference type="PROSITE" id="PS50066"/>
    </source>
</evidence>
<evidence type="ECO:0000313" key="7">
    <source>
        <dbReference type="EMBL" id="PKU71608.1"/>
    </source>
</evidence>
<dbReference type="SUPFAM" id="SSF55455">
    <property type="entry name" value="SRF-like"/>
    <property type="match status" value="1"/>
</dbReference>
<dbReference type="GO" id="GO:0003677">
    <property type="term" value="F:DNA binding"/>
    <property type="evidence" value="ECO:0007669"/>
    <property type="project" value="UniProtKB-KW"/>
</dbReference>
<dbReference type="PROSITE" id="PS50066">
    <property type="entry name" value="MADS_BOX_2"/>
    <property type="match status" value="1"/>
</dbReference>
<dbReference type="PRINTS" id="PR00404">
    <property type="entry name" value="MADSDOMAIN"/>
</dbReference>
<dbReference type="InterPro" id="IPR002100">
    <property type="entry name" value="TF_MADSbox"/>
</dbReference>